<organism evidence="1 2">
    <name type="scientific">Vibrio owensii CAIM 1854 = LMG 25443</name>
    <dbReference type="NCBI Taxonomy" id="1229493"/>
    <lineage>
        <taxon>Bacteria</taxon>
        <taxon>Pseudomonadati</taxon>
        <taxon>Pseudomonadota</taxon>
        <taxon>Gammaproteobacteria</taxon>
        <taxon>Vibrionales</taxon>
        <taxon>Vibrionaceae</taxon>
        <taxon>Vibrio</taxon>
    </lineage>
</organism>
<dbReference type="RefSeq" id="WP_020195048.1">
    <property type="nucleotide sequence ID" value="NZ_BAOH01000011.1"/>
</dbReference>
<dbReference type="Pfam" id="PF14412">
    <property type="entry name" value="AHH"/>
    <property type="match status" value="1"/>
</dbReference>
<evidence type="ECO:0000313" key="2">
    <source>
        <dbReference type="Proteomes" id="UP000031586"/>
    </source>
</evidence>
<reference evidence="1 2" key="1">
    <citation type="submission" date="2014-07" db="EMBL/GenBank/DDBJ databases">
        <title>Unique and conserved regions in Vibrio harveyi and related species in comparison with the shrimp pathogen Vibrio harveyi CAIM 1792.</title>
        <authorList>
            <person name="Espinoza-Valles I."/>
            <person name="Vora G."/>
            <person name="Leekitcharoenphon P."/>
            <person name="Ussery D."/>
            <person name="Hoj L."/>
            <person name="Gomez-Gil B."/>
        </authorList>
    </citation>
    <scope>NUCLEOTIDE SEQUENCE [LARGE SCALE GENOMIC DNA]</scope>
    <source>
        <strain evidence="2">CAIM 1854 / LMG 25443</strain>
    </source>
</reference>
<gene>
    <name evidence="1" type="ORF">H735_22560</name>
</gene>
<dbReference type="EMBL" id="JPRD01000046">
    <property type="protein sequence ID" value="KIF50924.1"/>
    <property type="molecule type" value="Genomic_DNA"/>
</dbReference>
<dbReference type="AlphaFoldDB" id="A0A0C1Z488"/>
<sequence length="206" mass="23329">MAKGYREVVLDPAKKDPNHPINHGIKMQVHHLLSQQGFIKSKKDKELISYGYDINVKENLVALPNEMDAACYLRVQVHRGNHPGFVDNNDSDDDHPKSYHKHIANMLRNATKKLEDNCATGNERTVRRYISLYSHSVLSKISDFEIPLTKAYKAFEKNEPGCGGETSGPALFAKYSIGESRVCNRNVDHAKFSSFKQVPYKLEVGR</sequence>
<dbReference type="PATRIC" id="fig|1229493.5.peg.3918"/>
<comment type="caution">
    <text evidence="1">The sequence shown here is derived from an EMBL/GenBank/DDBJ whole genome shotgun (WGS) entry which is preliminary data.</text>
</comment>
<protein>
    <submittedName>
        <fullName evidence="1">Uncharacterized protein</fullName>
    </submittedName>
</protein>
<dbReference type="Proteomes" id="UP000031586">
    <property type="component" value="Unassembled WGS sequence"/>
</dbReference>
<dbReference type="InterPro" id="IPR032871">
    <property type="entry name" value="AHH_dom_containing"/>
</dbReference>
<name>A0A0C1Z488_9VIBR</name>
<evidence type="ECO:0000313" key="1">
    <source>
        <dbReference type="EMBL" id="KIF50924.1"/>
    </source>
</evidence>
<accession>A0A0C1Z488</accession>
<proteinExistence type="predicted"/>